<accession>A0A242N2Q8</accession>
<proteinExistence type="predicted"/>
<dbReference type="EMBL" id="NBTY01000049">
    <property type="protein sequence ID" value="OTP77958.1"/>
    <property type="molecule type" value="Genomic_DNA"/>
</dbReference>
<evidence type="ECO:0000313" key="2">
    <source>
        <dbReference type="Proteomes" id="UP000194546"/>
    </source>
</evidence>
<gene>
    <name evidence="1" type="ORF">PAMC26510_07565</name>
</gene>
<evidence type="ECO:0000313" key="1">
    <source>
        <dbReference type="EMBL" id="OTP77958.1"/>
    </source>
</evidence>
<dbReference type="AlphaFoldDB" id="A0A242N2Q8"/>
<protein>
    <recommendedName>
        <fullName evidence="3">Amidohydrolase</fullName>
    </recommendedName>
</protein>
<dbReference type="RefSeq" id="WP_256927595.1">
    <property type="nucleotide sequence ID" value="NZ_NBTY01000049.1"/>
</dbReference>
<reference evidence="1 2" key="1">
    <citation type="submission" date="2017-03" db="EMBL/GenBank/DDBJ databases">
        <title>Genome analysis of strain PAMC 26510.</title>
        <authorList>
            <person name="Oh H.-M."/>
            <person name="Yang J.-A."/>
        </authorList>
    </citation>
    <scope>NUCLEOTIDE SEQUENCE [LARGE SCALE GENOMIC DNA]</scope>
    <source>
        <strain evidence="1 2">PAMC 26510</strain>
    </source>
</reference>
<evidence type="ECO:0008006" key="3">
    <source>
        <dbReference type="Google" id="ProtNLM"/>
    </source>
</evidence>
<name>A0A242N2Q8_CABSO</name>
<sequence>MTSQPHNGLGFDLPIFDAHHHFWDLSDGTFPWLTDEYDTIPATT</sequence>
<comment type="caution">
    <text evidence="1">The sequence shown here is derived from an EMBL/GenBank/DDBJ whole genome shotgun (WGS) entry which is preliminary data.</text>
</comment>
<dbReference type="Proteomes" id="UP000194546">
    <property type="component" value="Unassembled WGS sequence"/>
</dbReference>
<organism evidence="1 2">
    <name type="scientific">Caballeronia sordidicola</name>
    <name type="common">Burkholderia sordidicola</name>
    <dbReference type="NCBI Taxonomy" id="196367"/>
    <lineage>
        <taxon>Bacteria</taxon>
        <taxon>Pseudomonadati</taxon>
        <taxon>Pseudomonadota</taxon>
        <taxon>Betaproteobacteria</taxon>
        <taxon>Burkholderiales</taxon>
        <taxon>Burkholderiaceae</taxon>
        <taxon>Caballeronia</taxon>
    </lineage>
</organism>